<dbReference type="GO" id="GO:0008757">
    <property type="term" value="F:S-adenosylmethionine-dependent methyltransferase activity"/>
    <property type="evidence" value="ECO:0007669"/>
    <property type="project" value="TreeGrafter"/>
</dbReference>
<proteinExistence type="inferred from homology"/>
<name>A0A5N5W126_STRMB</name>
<feature type="domain" description="Methyltransferase small" evidence="6">
    <location>
        <begin position="33"/>
        <end position="132"/>
    </location>
</feature>
<dbReference type="GO" id="GO:0003676">
    <property type="term" value="F:nucleic acid binding"/>
    <property type="evidence" value="ECO:0007669"/>
    <property type="project" value="InterPro"/>
</dbReference>
<dbReference type="PROSITE" id="PS00092">
    <property type="entry name" value="N6_MTASE"/>
    <property type="match status" value="1"/>
</dbReference>
<gene>
    <name evidence="7" type="ORF">FRZ00_30325</name>
</gene>
<keyword evidence="2 7" id="KW-0489">Methyltransferase</keyword>
<dbReference type="Pfam" id="PF05175">
    <property type="entry name" value="MTS"/>
    <property type="match status" value="1"/>
</dbReference>
<dbReference type="SUPFAM" id="SSF53335">
    <property type="entry name" value="S-adenosyl-L-methionine-dependent methyltransferases"/>
    <property type="match status" value="1"/>
</dbReference>
<evidence type="ECO:0000256" key="1">
    <source>
        <dbReference type="ARBA" id="ARBA00006149"/>
    </source>
</evidence>
<dbReference type="Gene3D" id="3.40.50.150">
    <property type="entry name" value="Vaccinia Virus protein VP39"/>
    <property type="match status" value="1"/>
</dbReference>
<keyword evidence="8" id="KW-1185">Reference proteome</keyword>
<dbReference type="Proteomes" id="UP000327000">
    <property type="component" value="Unassembled WGS sequence"/>
</dbReference>
<evidence type="ECO:0000256" key="3">
    <source>
        <dbReference type="ARBA" id="ARBA00022679"/>
    </source>
</evidence>
<dbReference type="EMBL" id="VOKX01000116">
    <property type="protein sequence ID" value="KAB7834298.1"/>
    <property type="molecule type" value="Genomic_DNA"/>
</dbReference>
<sequence>MTAPETRPVVRGAPKPAAGTARTPGTRRLVRPPGVYAPQEDSFLLAGALAREPLPAGARVLDVGTGTGALAIAAARRGRGVRVTAVDASRRAVLTARLNALLAGCRVEVRRGDLLAPVAGRRFDLVLANPPYVPSPDGAFPGRGPARAWEAGDDGRAVLDQLCAAAPPLLRPAGVLLLVQSALSGEERTLELLRRAGMAAEVVDRRSVPFGPVLRERAGWLRERGLLAAGQDKEELVVVRGRYIS</sequence>
<dbReference type="PANTHER" id="PTHR45875">
    <property type="entry name" value="METHYLTRANSFERASE N6AMT1"/>
    <property type="match status" value="1"/>
</dbReference>
<reference evidence="7 8" key="1">
    <citation type="journal article" date="2019" name="Microb. Cell Fact.">
        <title>Exploring novel herbicidin analogues by transcriptional regulator overexpression and MS/MS molecular networking.</title>
        <authorList>
            <person name="Shi Y."/>
            <person name="Gu R."/>
            <person name="Li Y."/>
            <person name="Wang X."/>
            <person name="Ren W."/>
            <person name="Li X."/>
            <person name="Wang L."/>
            <person name="Xie Y."/>
            <person name="Hong B."/>
        </authorList>
    </citation>
    <scope>NUCLEOTIDE SEQUENCE [LARGE SCALE GENOMIC DNA]</scope>
    <source>
        <strain evidence="7 8">US-43</strain>
    </source>
</reference>
<evidence type="ECO:0000256" key="5">
    <source>
        <dbReference type="SAM" id="MobiDB-lite"/>
    </source>
</evidence>
<dbReference type="NCBIfam" id="TIGR00537">
    <property type="entry name" value="hemK_rel_arch"/>
    <property type="match status" value="1"/>
</dbReference>
<evidence type="ECO:0000313" key="8">
    <source>
        <dbReference type="Proteomes" id="UP000327000"/>
    </source>
</evidence>
<dbReference type="InterPro" id="IPR004557">
    <property type="entry name" value="PrmC-related"/>
</dbReference>
<dbReference type="InterPro" id="IPR007848">
    <property type="entry name" value="Small_mtfrase_dom"/>
</dbReference>
<dbReference type="GO" id="GO:0035657">
    <property type="term" value="C:eRF1 methyltransferase complex"/>
    <property type="evidence" value="ECO:0007669"/>
    <property type="project" value="TreeGrafter"/>
</dbReference>
<protein>
    <submittedName>
        <fullName evidence="7">Methyltransferase</fullName>
    </submittedName>
</protein>
<keyword evidence="4" id="KW-0949">S-adenosyl-L-methionine</keyword>
<feature type="region of interest" description="Disordered" evidence="5">
    <location>
        <begin position="1"/>
        <end position="33"/>
    </location>
</feature>
<keyword evidence="3 7" id="KW-0808">Transferase</keyword>
<dbReference type="GO" id="GO:0008170">
    <property type="term" value="F:N-methyltransferase activity"/>
    <property type="evidence" value="ECO:0007669"/>
    <property type="project" value="UniProtKB-ARBA"/>
</dbReference>
<dbReference type="InterPro" id="IPR029063">
    <property type="entry name" value="SAM-dependent_MTases_sf"/>
</dbReference>
<comment type="similarity">
    <text evidence="1">Belongs to the eukaryotic/archaeal PrmC-related family.</text>
</comment>
<evidence type="ECO:0000259" key="6">
    <source>
        <dbReference type="Pfam" id="PF05175"/>
    </source>
</evidence>
<dbReference type="PANTHER" id="PTHR45875:SF1">
    <property type="entry name" value="METHYLTRANSFERASE N6AMT1"/>
    <property type="match status" value="1"/>
</dbReference>
<evidence type="ECO:0000256" key="4">
    <source>
        <dbReference type="ARBA" id="ARBA00022691"/>
    </source>
</evidence>
<dbReference type="OrthoDB" id="8746524at2"/>
<comment type="caution">
    <text evidence="7">The sequence shown here is derived from an EMBL/GenBank/DDBJ whole genome shotgun (WGS) entry which is preliminary data.</text>
</comment>
<accession>A0A5N5W126</accession>
<dbReference type="InterPro" id="IPR002052">
    <property type="entry name" value="DNA_methylase_N6_adenine_CS"/>
</dbReference>
<dbReference type="InterPro" id="IPR052190">
    <property type="entry name" value="Euk-Arch_PrmC-MTase"/>
</dbReference>
<organism evidence="7 8">
    <name type="scientific">Streptomyces mobaraensis</name>
    <name type="common">Streptoverticillium mobaraense</name>
    <dbReference type="NCBI Taxonomy" id="35621"/>
    <lineage>
        <taxon>Bacteria</taxon>
        <taxon>Bacillati</taxon>
        <taxon>Actinomycetota</taxon>
        <taxon>Actinomycetes</taxon>
        <taxon>Kitasatosporales</taxon>
        <taxon>Streptomycetaceae</taxon>
        <taxon>Streptomyces</taxon>
    </lineage>
</organism>
<dbReference type="CDD" id="cd02440">
    <property type="entry name" value="AdoMet_MTases"/>
    <property type="match status" value="1"/>
</dbReference>
<dbReference type="GO" id="GO:0032259">
    <property type="term" value="P:methylation"/>
    <property type="evidence" value="ECO:0007669"/>
    <property type="project" value="UniProtKB-KW"/>
</dbReference>
<dbReference type="GO" id="GO:0008276">
    <property type="term" value="F:protein methyltransferase activity"/>
    <property type="evidence" value="ECO:0007669"/>
    <property type="project" value="TreeGrafter"/>
</dbReference>
<evidence type="ECO:0000256" key="2">
    <source>
        <dbReference type="ARBA" id="ARBA00022603"/>
    </source>
</evidence>
<evidence type="ECO:0000313" key="7">
    <source>
        <dbReference type="EMBL" id="KAB7834298.1"/>
    </source>
</evidence>
<dbReference type="AlphaFoldDB" id="A0A5N5W126"/>